<dbReference type="PROSITE" id="PS00211">
    <property type="entry name" value="ABC_TRANSPORTER_1"/>
    <property type="match status" value="1"/>
</dbReference>
<dbReference type="GO" id="GO:0016887">
    <property type="term" value="F:ATP hydrolysis activity"/>
    <property type="evidence" value="ECO:0007669"/>
    <property type="project" value="InterPro"/>
</dbReference>
<keyword evidence="1" id="KW-0813">Transport</keyword>
<organism evidence="6 7">
    <name type="scientific">Candidatus Avichristensenella intestinipullorum</name>
    <dbReference type="NCBI Taxonomy" id="2840693"/>
    <lineage>
        <taxon>Bacteria</taxon>
        <taxon>Bacillati</taxon>
        <taxon>Bacillota</taxon>
        <taxon>Clostridia</taxon>
        <taxon>Candidatus Avichristensenella</taxon>
    </lineage>
</organism>
<dbReference type="InterPro" id="IPR003439">
    <property type="entry name" value="ABC_transporter-like_ATP-bd"/>
</dbReference>
<evidence type="ECO:0000313" key="7">
    <source>
        <dbReference type="Proteomes" id="UP000886819"/>
    </source>
</evidence>
<evidence type="ECO:0000259" key="5">
    <source>
        <dbReference type="PROSITE" id="PS50893"/>
    </source>
</evidence>
<sequence>MRNIHKSFGATRALQGVDLDILRGQVNAVVGSNGAGKSTLMKTLAGIYRPDEGKIFLDGQDITGLTPLKLQELGIQVVHQVLNIVGSMSVLENILLANPPLRHGVLQWKSGADTVRAILERIDFPLDLRAPAGALSVSQQQFVILARALIHQPKVLVLDEPTARLGMEETQKLFSLIRTLKAQGTTVIYISHRLDEIYTICDRISIFRDGMHVLSRETDALGEAELVQAMLGKRMETFFPKVQASIGEEILRVENLRDPKTLNGVGFTVRSGEIVSLVGAVGAGKTEILECLFGLRKADAGQIVFRGKPLGRSHGAQRAIGMGMALIPEDRALQGMIGDYAVRENLSSVDMPQACHLGVFSRAREDRLAQGLVHQLDVRPNDIHYRMTGLSGGNQQKVVVGKWLTSDYPLYLMDEVTAGVDIEAKAEIYKIIGRIVQQGSAVLLATGDIEEAMGISDRIIVLYKGRIVHECTPSQTTKDSLLAYIMGGGNRAQ</sequence>
<name>A0A9D1CIS0_9FIRM</name>
<proteinExistence type="predicted"/>
<comment type="caution">
    <text evidence="6">The sequence shown here is derived from an EMBL/GenBank/DDBJ whole genome shotgun (WGS) entry which is preliminary data.</text>
</comment>
<dbReference type="GO" id="GO:0005524">
    <property type="term" value="F:ATP binding"/>
    <property type="evidence" value="ECO:0007669"/>
    <property type="project" value="UniProtKB-KW"/>
</dbReference>
<dbReference type="PANTHER" id="PTHR43790">
    <property type="entry name" value="CARBOHYDRATE TRANSPORT ATP-BINDING PROTEIN MG119-RELATED"/>
    <property type="match status" value="1"/>
</dbReference>
<keyword evidence="3" id="KW-0547">Nucleotide-binding</keyword>
<evidence type="ECO:0000313" key="6">
    <source>
        <dbReference type="EMBL" id="HIQ63411.1"/>
    </source>
</evidence>
<reference evidence="6" key="1">
    <citation type="submission" date="2020-10" db="EMBL/GenBank/DDBJ databases">
        <authorList>
            <person name="Gilroy R."/>
        </authorList>
    </citation>
    <scope>NUCLEOTIDE SEQUENCE</scope>
    <source>
        <strain evidence="6">ChiHile30-977</strain>
    </source>
</reference>
<dbReference type="EMBL" id="DVFI01000101">
    <property type="protein sequence ID" value="HIQ63411.1"/>
    <property type="molecule type" value="Genomic_DNA"/>
</dbReference>
<dbReference type="PANTHER" id="PTHR43790:SF9">
    <property type="entry name" value="GALACTOFURANOSE TRANSPORTER ATP-BINDING PROTEIN YTFR"/>
    <property type="match status" value="1"/>
</dbReference>
<dbReference type="InterPro" id="IPR050107">
    <property type="entry name" value="ABC_carbohydrate_import_ATPase"/>
</dbReference>
<feature type="domain" description="ABC transporter" evidence="5">
    <location>
        <begin position="245"/>
        <end position="489"/>
    </location>
</feature>
<dbReference type="SUPFAM" id="SSF52540">
    <property type="entry name" value="P-loop containing nucleoside triphosphate hydrolases"/>
    <property type="match status" value="2"/>
</dbReference>
<accession>A0A9D1CIS0</accession>
<evidence type="ECO:0000256" key="1">
    <source>
        <dbReference type="ARBA" id="ARBA00022448"/>
    </source>
</evidence>
<dbReference type="Gene3D" id="3.40.50.300">
    <property type="entry name" value="P-loop containing nucleotide triphosphate hydrolases"/>
    <property type="match status" value="2"/>
</dbReference>
<keyword evidence="2" id="KW-0677">Repeat</keyword>
<dbReference type="InterPro" id="IPR017871">
    <property type="entry name" value="ABC_transporter-like_CS"/>
</dbReference>
<gene>
    <name evidence="6" type="ORF">IAA66_07470</name>
</gene>
<keyword evidence="4 6" id="KW-0067">ATP-binding</keyword>
<evidence type="ECO:0000256" key="4">
    <source>
        <dbReference type="ARBA" id="ARBA00022840"/>
    </source>
</evidence>
<dbReference type="InterPro" id="IPR027417">
    <property type="entry name" value="P-loop_NTPase"/>
</dbReference>
<evidence type="ECO:0000256" key="3">
    <source>
        <dbReference type="ARBA" id="ARBA00022741"/>
    </source>
</evidence>
<dbReference type="CDD" id="cd03215">
    <property type="entry name" value="ABC_Carb_Monos_II"/>
    <property type="match status" value="1"/>
</dbReference>
<dbReference type="InterPro" id="IPR003593">
    <property type="entry name" value="AAA+_ATPase"/>
</dbReference>
<dbReference type="Proteomes" id="UP000886819">
    <property type="component" value="Unassembled WGS sequence"/>
</dbReference>
<dbReference type="Pfam" id="PF00005">
    <property type="entry name" value="ABC_tran"/>
    <property type="match status" value="2"/>
</dbReference>
<feature type="domain" description="ABC transporter" evidence="5">
    <location>
        <begin position="1"/>
        <end position="234"/>
    </location>
</feature>
<reference evidence="6" key="2">
    <citation type="journal article" date="2021" name="PeerJ">
        <title>Extensive microbial diversity within the chicken gut microbiome revealed by metagenomics and culture.</title>
        <authorList>
            <person name="Gilroy R."/>
            <person name="Ravi A."/>
            <person name="Getino M."/>
            <person name="Pursley I."/>
            <person name="Horton D.L."/>
            <person name="Alikhan N.F."/>
            <person name="Baker D."/>
            <person name="Gharbi K."/>
            <person name="Hall N."/>
            <person name="Watson M."/>
            <person name="Adriaenssens E.M."/>
            <person name="Foster-Nyarko E."/>
            <person name="Jarju S."/>
            <person name="Secka A."/>
            <person name="Antonio M."/>
            <person name="Oren A."/>
            <person name="Chaudhuri R.R."/>
            <person name="La Ragione R."/>
            <person name="Hildebrand F."/>
            <person name="Pallen M.J."/>
        </authorList>
    </citation>
    <scope>NUCLEOTIDE SEQUENCE</scope>
    <source>
        <strain evidence="6">ChiHile30-977</strain>
    </source>
</reference>
<dbReference type="CDD" id="cd03216">
    <property type="entry name" value="ABC_Carb_Monos_I"/>
    <property type="match status" value="1"/>
</dbReference>
<dbReference type="SMART" id="SM00382">
    <property type="entry name" value="AAA"/>
    <property type="match status" value="2"/>
</dbReference>
<dbReference type="PROSITE" id="PS50893">
    <property type="entry name" value="ABC_TRANSPORTER_2"/>
    <property type="match status" value="2"/>
</dbReference>
<protein>
    <submittedName>
        <fullName evidence="6">Sugar ABC transporter ATP-binding protein</fullName>
    </submittedName>
</protein>
<evidence type="ECO:0000256" key="2">
    <source>
        <dbReference type="ARBA" id="ARBA00022737"/>
    </source>
</evidence>
<dbReference type="AlphaFoldDB" id="A0A9D1CIS0"/>